<dbReference type="EMBL" id="KZ819735">
    <property type="protein sequence ID" value="PWN53238.1"/>
    <property type="molecule type" value="Genomic_DNA"/>
</dbReference>
<evidence type="ECO:0000313" key="2">
    <source>
        <dbReference type="Proteomes" id="UP000245626"/>
    </source>
</evidence>
<proteinExistence type="predicted"/>
<accession>A0ACD0P590</accession>
<evidence type="ECO:0000313" key="1">
    <source>
        <dbReference type="EMBL" id="PWN53238.1"/>
    </source>
</evidence>
<sequence length="429" mass="48045">MCSPVSQLISRLEEYSSTSSSSSSSPQDHHDLHLQDQHIHNATSSHLTHLDRTEAARSLAEELLALTSIYSEENVEILRVDGEPAVSTSSTTTPPWLERWSPSSKVTLSVKLDLQPQLSPEKVPLRVALTLPPHYPRSGSRPPQLQLLSTYLSGFKVDHSLFGNVLRAFLHLESPSRQDQDPLAEEREEEEQERTFDDSVEEGVDPRRGRRFVEKSQTQGLIWKQGEPILFESVEWVKELVEDWWDRKESLRISNSNDRGLASSSVPAAPPDKDLDLDKGEGAGKRIRKEEEVGRDRFVGEEQEIFSSEPILERKSVFVGHAARILHPSQVQNVLNRILSDKKVARAAHPIINAWVCTTEDGVVHRDCDDDGESAAGGRLAHLLSILELNNVIVVVTRWFGGIHLGPDRFKLINRAARDALEVSGFLKG</sequence>
<organism evidence="1 2">
    <name type="scientific">Violaceomyces palustris</name>
    <dbReference type="NCBI Taxonomy" id="1673888"/>
    <lineage>
        <taxon>Eukaryota</taxon>
        <taxon>Fungi</taxon>
        <taxon>Dikarya</taxon>
        <taxon>Basidiomycota</taxon>
        <taxon>Ustilaginomycotina</taxon>
        <taxon>Ustilaginomycetes</taxon>
        <taxon>Violaceomycetales</taxon>
        <taxon>Violaceomycetaceae</taxon>
        <taxon>Violaceomyces</taxon>
    </lineage>
</organism>
<protein>
    <submittedName>
        <fullName evidence="1">UPF0029-domain-containing protein</fullName>
    </submittedName>
</protein>
<reference evidence="1 2" key="1">
    <citation type="journal article" date="2018" name="Mol. Biol. Evol.">
        <title>Broad Genomic Sampling Reveals a Smut Pathogenic Ancestry of the Fungal Clade Ustilaginomycotina.</title>
        <authorList>
            <person name="Kijpornyongpan T."/>
            <person name="Mondo S.J."/>
            <person name="Barry K."/>
            <person name="Sandor L."/>
            <person name="Lee J."/>
            <person name="Lipzen A."/>
            <person name="Pangilinan J."/>
            <person name="LaButti K."/>
            <person name="Hainaut M."/>
            <person name="Henrissat B."/>
            <person name="Grigoriev I.V."/>
            <person name="Spatafora J.W."/>
            <person name="Aime M.C."/>
        </authorList>
    </citation>
    <scope>NUCLEOTIDE SEQUENCE [LARGE SCALE GENOMIC DNA]</scope>
    <source>
        <strain evidence="1 2">SA 807</strain>
    </source>
</reference>
<name>A0ACD0P590_9BASI</name>
<dbReference type="Proteomes" id="UP000245626">
    <property type="component" value="Unassembled WGS sequence"/>
</dbReference>
<keyword evidence="2" id="KW-1185">Reference proteome</keyword>
<gene>
    <name evidence="1" type="ORF">IE53DRAFT_384303</name>
</gene>